<evidence type="ECO:0000259" key="3">
    <source>
        <dbReference type="Pfam" id="PF01757"/>
    </source>
</evidence>
<feature type="region of interest" description="Disordered" evidence="1">
    <location>
        <begin position="381"/>
        <end position="413"/>
    </location>
</feature>
<evidence type="ECO:0000256" key="1">
    <source>
        <dbReference type="SAM" id="MobiDB-lite"/>
    </source>
</evidence>
<dbReference type="EMBL" id="JANCPR020000058">
    <property type="protein sequence ID" value="MDJ1137481.1"/>
    <property type="molecule type" value="Genomic_DNA"/>
</dbReference>
<accession>A0ABT7A846</accession>
<organism evidence="4 5">
    <name type="scientific">Streptomyces iconiensis</name>
    <dbReference type="NCBI Taxonomy" id="1384038"/>
    <lineage>
        <taxon>Bacteria</taxon>
        <taxon>Bacillati</taxon>
        <taxon>Actinomycetota</taxon>
        <taxon>Actinomycetes</taxon>
        <taxon>Kitasatosporales</taxon>
        <taxon>Streptomycetaceae</taxon>
        <taxon>Streptomyces</taxon>
    </lineage>
</organism>
<dbReference type="Proteomes" id="UP001214441">
    <property type="component" value="Unassembled WGS sequence"/>
</dbReference>
<protein>
    <submittedName>
        <fullName evidence="4">Acyltransferase</fullName>
        <ecNumber evidence="4">2.3.-.-</ecNumber>
    </submittedName>
</protein>
<dbReference type="GO" id="GO:0016746">
    <property type="term" value="F:acyltransferase activity"/>
    <property type="evidence" value="ECO:0007669"/>
    <property type="project" value="UniProtKB-KW"/>
</dbReference>
<evidence type="ECO:0000313" key="5">
    <source>
        <dbReference type="Proteomes" id="UP001214441"/>
    </source>
</evidence>
<keyword evidence="5" id="KW-1185">Reference proteome</keyword>
<feature type="transmembrane region" description="Helical" evidence="2">
    <location>
        <begin position="226"/>
        <end position="245"/>
    </location>
</feature>
<dbReference type="RefSeq" id="WP_274047211.1">
    <property type="nucleotide sequence ID" value="NZ_JANCPR020000058.1"/>
</dbReference>
<dbReference type="InterPro" id="IPR050879">
    <property type="entry name" value="Acyltransferase_3"/>
</dbReference>
<dbReference type="PANTHER" id="PTHR23028">
    <property type="entry name" value="ACETYLTRANSFERASE"/>
    <property type="match status" value="1"/>
</dbReference>
<feature type="compositionally biased region" description="Pro residues" evidence="1">
    <location>
        <begin position="389"/>
        <end position="400"/>
    </location>
</feature>
<proteinExistence type="predicted"/>
<feature type="transmembrane region" description="Helical" evidence="2">
    <location>
        <begin position="352"/>
        <end position="372"/>
    </location>
</feature>
<gene>
    <name evidence="4" type="ORF">NMN56_037125</name>
</gene>
<keyword evidence="2" id="KW-1133">Transmembrane helix</keyword>
<dbReference type="Pfam" id="PF01757">
    <property type="entry name" value="Acyl_transf_3"/>
    <property type="match status" value="1"/>
</dbReference>
<sequence>MPQPPHIPATSATVQETAPPTFPAKLPSLTGMRFIAALLVFAFHVTFPQTGFYGGGTGDVLGTWAAKAGFYGVCFFFVLSGFVLTWSARADDTAPRVWRRRLVKIFPNHVVTLVLAGLLMLAVSQPIPVWRALANLFLVQTWAPDMATVNSMNTVSWSLACEMFFYLCFPLLLRMLNAVPVHRLWTAAGIVAVLALTLPLVGQYLISDQPKLPFIGDGSLSFQQVWSVYFFPPARALEFVLGMIVARIVQTGRWPRLGLAPSVLIAAAGYVVASNVPYLFSIAGAAALWLVPLVASGAVADLRGYRSCFRGRTLVRLGELSFAFYMVHALVVEYGHRLIGRSEVWSLLPGTGLSLAAFVLSLVLAHALFTWVENPLARRFSTPRRRSAEPPPAAPAPPTRPVTAGPGTLEPSE</sequence>
<feature type="transmembrane region" description="Helical" evidence="2">
    <location>
        <begin position="314"/>
        <end position="332"/>
    </location>
</feature>
<reference evidence="4 5" key="1">
    <citation type="submission" date="2023-05" db="EMBL/GenBank/DDBJ databases">
        <title>Streptantibioticus silvisoli sp. nov., acidotolerant actinomycetes 1 from pine litter.</title>
        <authorList>
            <person name="Swiecimska M."/>
            <person name="Golinska P."/>
            <person name="Sangal V."/>
            <person name="Wachnowicz B."/>
            <person name="Goodfellow M."/>
        </authorList>
    </citation>
    <scope>NUCLEOTIDE SEQUENCE [LARGE SCALE GENOMIC DNA]</scope>
    <source>
        <strain evidence="4 5">DSM 42109</strain>
    </source>
</reference>
<feature type="transmembrane region" description="Helical" evidence="2">
    <location>
        <begin position="185"/>
        <end position="206"/>
    </location>
</feature>
<feature type="transmembrane region" description="Helical" evidence="2">
    <location>
        <begin position="279"/>
        <end position="302"/>
    </location>
</feature>
<evidence type="ECO:0000256" key="2">
    <source>
        <dbReference type="SAM" id="Phobius"/>
    </source>
</evidence>
<keyword evidence="2" id="KW-0812">Transmembrane</keyword>
<dbReference type="PANTHER" id="PTHR23028:SF53">
    <property type="entry name" value="ACYL_TRANSF_3 DOMAIN-CONTAINING PROTEIN"/>
    <property type="match status" value="1"/>
</dbReference>
<feature type="domain" description="Acyltransferase 3" evidence="3">
    <location>
        <begin position="28"/>
        <end position="365"/>
    </location>
</feature>
<feature type="transmembrane region" description="Helical" evidence="2">
    <location>
        <begin position="257"/>
        <end position="273"/>
    </location>
</feature>
<feature type="transmembrane region" description="Helical" evidence="2">
    <location>
        <begin position="154"/>
        <end position="173"/>
    </location>
</feature>
<dbReference type="EC" id="2.3.-.-" evidence="4"/>
<keyword evidence="2" id="KW-0472">Membrane</keyword>
<evidence type="ECO:0000313" key="4">
    <source>
        <dbReference type="EMBL" id="MDJ1137481.1"/>
    </source>
</evidence>
<feature type="compositionally biased region" description="Low complexity" evidence="1">
    <location>
        <begin position="401"/>
        <end position="413"/>
    </location>
</feature>
<keyword evidence="4" id="KW-0808">Transferase</keyword>
<name>A0ABT7A846_9ACTN</name>
<feature type="transmembrane region" description="Helical" evidence="2">
    <location>
        <begin position="68"/>
        <end position="88"/>
    </location>
</feature>
<comment type="caution">
    <text evidence="4">The sequence shown here is derived from an EMBL/GenBank/DDBJ whole genome shotgun (WGS) entry which is preliminary data.</text>
</comment>
<dbReference type="InterPro" id="IPR002656">
    <property type="entry name" value="Acyl_transf_3_dom"/>
</dbReference>
<feature type="transmembrane region" description="Helical" evidence="2">
    <location>
        <begin position="34"/>
        <end position="56"/>
    </location>
</feature>
<keyword evidence="4" id="KW-0012">Acyltransferase</keyword>
<feature type="transmembrane region" description="Helical" evidence="2">
    <location>
        <begin position="109"/>
        <end position="134"/>
    </location>
</feature>